<keyword evidence="2" id="KW-1185">Reference proteome</keyword>
<dbReference type="KEGG" id="sphc:CVN68_01255"/>
<evidence type="ECO:0000313" key="2">
    <source>
        <dbReference type="Proteomes" id="UP000229081"/>
    </source>
</evidence>
<evidence type="ECO:0000313" key="1">
    <source>
        <dbReference type="EMBL" id="ATY30789.1"/>
    </source>
</evidence>
<accession>A0A2K8MGB4</accession>
<dbReference type="RefSeq" id="WP_100280600.1">
    <property type="nucleotide sequence ID" value="NZ_CP024923.1"/>
</dbReference>
<dbReference type="AlphaFoldDB" id="A0A2K8MGB4"/>
<sequence>MMWVLLGAVLVILAAIGTMLASSLSKGVEEARASEAKKVASLSLIEGFKPAIVYEGAPANYGVAIDPGSSRFAIAIPGAKPRLYHFSQLVAAEVDRDGETITTTKGKIDTQGAAFGTLLAGPVGGLLAGAKTSSTSHSTTIITKLSLKLFVNDLHSPCFEILFGGGIAGSEPVNDAIRNLDDWYGRFRSIIADQQRQGPVGQKADVVQHDAPAPKPVQLGWAARTFGG</sequence>
<dbReference type="EMBL" id="CP024923">
    <property type="protein sequence ID" value="ATY30789.1"/>
    <property type="molecule type" value="Genomic_DNA"/>
</dbReference>
<organism evidence="1 2">
    <name type="scientific">Sphingomonas psychrotolerans</name>
    <dbReference type="NCBI Taxonomy" id="1327635"/>
    <lineage>
        <taxon>Bacteria</taxon>
        <taxon>Pseudomonadati</taxon>
        <taxon>Pseudomonadota</taxon>
        <taxon>Alphaproteobacteria</taxon>
        <taxon>Sphingomonadales</taxon>
        <taxon>Sphingomonadaceae</taxon>
        <taxon>Sphingomonas</taxon>
    </lineage>
</organism>
<reference evidence="1 2" key="1">
    <citation type="submission" date="2017-11" db="EMBL/GenBank/DDBJ databases">
        <title>Complete genome sequence of Sphingomonas sp. Strain Cra20, a psychrotolerant potential plant growth promoting rhizobacteria.</title>
        <authorList>
            <person name="Luo Y."/>
        </authorList>
    </citation>
    <scope>NUCLEOTIDE SEQUENCE [LARGE SCALE GENOMIC DNA]</scope>
    <source>
        <strain evidence="1 2">Cra20</strain>
    </source>
</reference>
<proteinExistence type="predicted"/>
<name>A0A2K8MGB4_9SPHN</name>
<gene>
    <name evidence="1" type="ORF">CVN68_01255</name>
</gene>
<dbReference type="Proteomes" id="UP000229081">
    <property type="component" value="Chromosome"/>
</dbReference>
<protein>
    <submittedName>
        <fullName evidence="1">Uncharacterized protein</fullName>
    </submittedName>
</protein>